<evidence type="ECO:0000256" key="10">
    <source>
        <dbReference type="SAM" id="MobiDB-lite"/>
    </source>
</evidence>
<dbReference type="GO" id="GO:0000976">
    <property type="term" value="F:transcription cis-regulatory region binding"/>
    <property type="evidence" value="ECO:0007669"/>
    <property type="project" value="TreeGrafter"/>
</dbReference>
<name>A0AAN7EFR7_QUERU</name>
<dbReference type="PROSITE" id="PS51523">
    <property type="entry name" value="ZF_HD_DIMER"/>
    <property type="match status" value="1"/>
</dbReference>
<evidence type="ECO:0000256" key="1">
    <source>
        <dbReference type="ARBA" id="ARBA00004123"/>
    </source>
</evidence>
<dbReference type="InterPro" id="IPR009057">
    <property type="entry name" value="Homeodomain-like_sf"/>
</dbReference>
<dbReference type="Gene3D" id="1.10.10.60">
    <property type="entry name" value="Homeodomain-like"/>
    <property type="match status" value="1"/>
</dbReference>
<keyword evidence="8" id="KW-0804">Transcription</keyword>
<feature type="compositionally biased region" description="Low complexity" evidence="10">
    <location>
        <begin position="25"/>
        <end position="43"/>
    </location>
</feature>
<evidence type="ECO:0000313" key="12">
    <source>
        <dbReference type="EMBL" id="KAK4570848.1"/>
    </source>
</evidence>
<dbReference type="FunFam" id="1.10.10.60:FF:000257">
    <property type="entry name" value="Zinc-finger homeodomain protein 2"/>
    <property type="match status" value="1"/>
</dbReference>
<evidence type="ECO:0000313" key="13">
    <source>
        <dbReference type="Proteomes" id="UP001324115"/>
    </source>
</evidence>
<sequence>MDLTVVPYNNHTPKSENGNDDVKKNSNNNNHHNNNNNNNNNNNDVADREPVVMNPSSKTVNNTVITVEYKECMRNHAASLGGHANDGCGEFMPLGTTNNNNNVVKDQQHENSLTCAACGCHRNFHRREVFGGELPHHHPVHLHSPPPMFALYNGGPAAVPRGHPHHHHHHQYHQHHGGDHHDRGRSETPERVVGPVGITRSGSTNNTTSAKRFRTKFTPEQKEKMLEFAERIGWRIQRHDDVALNQFCSEIGVKRNVLKVWMHNNKNAHRRRESGPDDSPSEPPQQEEEQPIGS</sequence>
<keyword evidence="2" id="KW-0479">Metal-binding</keyword>
<keyword evidence="5" id="KW-0805">Transcription regulation</keyword>
<keyword evidence="6" id="KW-0238">DNA-binding</keyword>
<accession>A0AAN7EFR7</accession>
<dbReference type="PANTHER" id="PTHR31948:SF128">
    <property type="entry name" value="ZINC-FINGER HOMEODOMAIN PROTEIN 8"/>
    <property type="match status" value="1"/>
</dbReference>
<dbReference type="SUPFAM" id="SSF46689">
    <property type="entry name" value="Homeodomain-like"/>
    <property type="match status" value="1"/>
</dbReference>
<dbReference type="GO" id="GO:0050793">
    <property type="term" value="P:regulation of developmental process"/>
    <property type="evidence" value="ECO:0007669"/>
    <property type="project" value="TreeGrafter"/>
</dbReference>
<evidence type="ECO:0000256" key="4">
    <source>
        <dbReference type="ARBA" id="ARBA00022833"/>
    </source>
</evidence>
<feature type="region of interest" description="Disordered" evidence="10">
    <location>
        <begin position="158"/>
        <end position="210"/>
    </location>
</feature>
<keyword evidence="3" id="KW-0863">Zinc-finger</keyword>
<dbReference type="GO" id="GO:0008270">
    <property type="term" value="F:zinc ion binding"/>
    <property type="evidence" value="ECO:0007669"/>
    <property type="project" value="UniProtKB-KW"/>
</dbReference>
<protein>
    <recommendedName>
        <fullName evidence="11">ZF-HD dimerization-type domain-containing protein</fullName>
    </recommendedName>
</protein>
<evidence type="ECO:0000256" key="9">
    <source>
        <dbReference type="ARBA" id="ARBA00023242"/>
    </source>
</evidence>
<dbReference type="GO" id="GO:0003700">
    <property type="term" value="F:DNA-binding transcription factor activity"/>
    <property type="evidence" value="ECO:0007669"/>
    <property type="project" value="TreeGrafter"/>
</dbReference>
<gene>
    <name evidence="12" type="ORF">RGQ29_029631</name>
</gene>
<feature type="region of interest" description="Disordered" evidence="10">
    <location>
        <begin position="1"/>
        <end position="56"/>
    </location>
</feature>
<dbReference type="InterPro" id="IPR006455">
    <property type="entry name" value="Homeodomain_ZF_HD"/>
</dbReference>
<keyword evidence="4" id="KW-0862">Zinc</keyword>
<keyword evidence="13" id="KW-1185">Reference proteome</keyword>
<feature type="domain" description="ZF-HD dimerization-type" evidence="11">
    <location>
        <begin position="69"/>
        <end position="128"/>
    </location>
</feature>
<dbReference type="NCBIfam" id="TIGR01565">
    <property type="entry name" value="homeo_ZF_HD"/>
    <property type="match status" value="1"/>
</dbReference>
<dbReference type="GO" id="GO:0005634">
    <property type="term" value="C:nucleus"/>
    <property type="evidence" value="ECO:0007669"/>
    <property type="project" value="UniProtKB-SubCell"/>
</dbReference>
<feature type="compositionally biased region" description="Basic residues" evidence="10">
    <location>
        <begin position="162"/>
        <end position="175"/>
    </location>
</feature>
<feature type="compositionally biased region" description="Polar residues" evidence="10">
    <location>
        <begin position="200"/>
        <end position="210"/>
    </location>
</feature>
<dbReference type="Proteomes" id="UP001324115">
    <property type="component" value="Unassembled WGS sequence"/>
</dbReference>
<dbReference type="AlphaFoldDB" id="A0AAN7EFR7"/>
<dbReference type="EMBL" id="JAXUIC010000009">
    <property type="protein sequence ID" value="KAK4570848.1"/>
    <property type="molecule type" value="Genomic_DNA"/>
</dbReference>
<evidence type="ECO:0000256" key="2">
    <source>
        <dbReference type="ARBA" id="ARBA00022723"/>
    </source>
</evidence>
<feature type="compositionally biased region" description="Acidic residues" evidence="10">
    <location>
        <begin position="285"/>
        <end position="294"/>
    </location>
</feature>
<dbReference type="InterPro" id="IPR006456">
    <property type="entry name" value="ZF_HD_homeobox_Cys/His_dimer"/>
</dbReference>
<proteinExistence type="predicted"/>
<keyword evidence="7" id="KW-0371">Homeobox</keyword>
<evidence type="ECO:0000256" key="7">
    <source>
        <dbReference type="ARBA" id="ARBA00023155"/>
    </source>
</evidence>
<feature type="compositionally biased region" description="Polar residues" evidence="10">
    <location>
        <begin position="7"/>
        <end position="16"/>
    </location>
</feature>
<feature type="compositionally biased region" description="Basic and acidic residues" evidence="10">
    <location>
        <begin position="176"/>
        <end position="190"/>
    </location>
</feature>
<feature type="region of interest" description="Disordered" evidence="10">
    <location>
        <begin position="266"/>
        <end position="294"/>
    </location>
</feature>
<dbReference type="NCBIfam" id="TIGR01566">
    <property type="entry name" value="ZF_HD_prot_N"/>
    <property type="match status" value="1"/>
</dbReference>
<evidence type="ECO:0000256" key="8">
    <source>
        <dbReference type="ARBA" id="ARBA00023163"/>
    </source>
</evidence>
<evidence type="ECO:0000256" key="6">
    <source>
        <dbReference type="ARBA" id="ARBA00023125"/>
    </source>
</evidence>
<keyword evidence="9" id="KW-0539">Nucleus</keyword>
<organism evidence="12 13">
    <name type="scientific">Quercus rubra</name>
    <name type="common">Northern red oak</name>
    <name type="synonym">Quercus borealis</name>
    <dbReference type="NCBI Taxonomy" id="3512"/>
    <lineage>
        <taxon>Eukaryota</taxon>
        <taxon>Viridiplantae</taxon>
        <taxon>Streptophyta</taxon>
        <taxon>Embryophyta</taxon>
        <taxon>Tracheophyta</taxon>
        <taxon>Spermatophyta</taxon>
        <taxon>Magnoliopsida</taxon>
        <taxon>eudicotyledons</taxon>
        <taxon>Gunneridae</taxon>
        <taxon>Pentapetalae</taxon>
        <taxon>rosids</taxon>
        <taxon>fabids</taxon>
        <taxon>Fagales</taxon>
        <taxon>Fagaceae</taxon>
        <taxon>Quercus</taxon>
    </lineage>
</organism>
<reference evidence="12 13" key="1">
    <citation type="journal article" date="2023" name="G3 (Bethesda)">
        <title>A haplotype-resolved chromosome-scale genome for Quercus rubra L. provides insights into the genetics of adaptive traits for red oak species.</title>
        <authorList>
            <person name="Kapoor B."/>
            <person name="Jenkins J."/>
            <person name="Schmutz J."/>
            <person name="Zhebentyayeva T."/>
            <person name="Kuelheim C."/>
            <person name="Coggeshall M."/>
            <person name="Heim C."/>
            <person name="Lasky J.R."/>
            <person name="Leites L."/>
            <person name="Islam-Faridi N."/>
            <person name="Romero-Severson J."/>
            <person name="DeLeo V.L."/>
            <person name="Lucas S.M."/>
            <person name="Lazic D."/>
            <person name="Gailing O."/>
            <person name="Carlson J."/>
            <person name="Staton M."/>
        </authorList>
    </citation>
    <scope>NUCLEOTIDE SEQUENCE [LARGE SCALE GENOMIC DNA]</scope>
    <source>
        <strain evidence="12">Pseudo-F2</strain>
    </source>
</reference>
<dbReference type="Pfam" id="PF04770">
    <property type="entry name" value="ZF-HD_dimer"/>
    <property type="match status" value="1"/>
</dbReference>
<evidence type="ECO:0000256" key="5">
    <source>
        <dbReference type="ARBA" id="ARBA00023015"/>
    </source>
</evidence>
<comment type="caution">
    <text evidence="12">The sequence shown here is derived from an EMBL/GenBank/DDBJ whole genome shotgun (WGS) entry which is preliminary data.</text>
</comment>
<evidence type="ECO:0000256" key="3">
    <source>
        <dbReference type="ARBA" id="ARBA00022771"/>
    </source>
</evidence>
<dbReference type="PANTHER" id="PTHR31948">
    <property type="entry name" value="ZINC-FINGER HOMEODOMAIN PROTEIN 2"/>
    <property type="match status" value="1"/>
</dbReference>
<evidence type="ECO:0000259" key="11">
    <source>
        <dbReference type="PROSITE" id="PS51523"/>
    </source>
</evidence>
<comment type="subcellular location">
    <subcellularLocation>
        <location evidence="1">Nucleus</location>
    </subcellularLocation>
</comment>